<keyword evidence="6" id="KW-0804">Transcription</keyword>
<dbReference type="GO" id="GO:0045892">
    <property type="term" value="P:negative regulation of DNA-templated transcription"/>
    <property type="evidence" value="ECO:0007669"/>
    <property type="project" value="InterPro"/>
</dbReference>
<keyword evidence="9" id="KW-1185">Reference proteome</keyword>
<keyword evidence="8" id="KW-0966">Cell projection</keyword>
<comment type="similarity">
    <text evidence="1">Belongs to the FlgM family.</text>
</comment>
<evidence type="ECO:0000259" key="7">
    <source>
        <dbReference type="Pfam" id="PF04316"/>
    </source>
</evidence>
<name>A0A833MCU6_9FIRM</name>
<evidence type="ECO:0000256" key="2">
    <source>
        <dbReference type="ARBA" id="ARBA00017823"/>
    </source>
</evidence>
<protein>
    <recommendedName>
        <fullName evidence="2">Negative regulator of flagellin synthesis</fullName>
    </recommendedName>
</protein>
<keyword evidence="5" id="KW-0805">Transcription regulation</keyword>
<gene>
    <name evidence="8" type="primary">flgM</name>
    <name evidence="8" type="ORF">F8153_13690</name>
</gene>
<dbReference type="NCBIfam" id="TIGR03824">
    <property type="entry name" value="FlgM_jcvi"/>
    <property type="match status" value="1"/>
</dbReference>
<dbReference type="RefSeq" id="WP_151866915.1">
    <property type="nucleotide sequence ID" value="NZ_WBZB01000051.1"/>
</dbReference>
<proteinExistence type="inferred from homology"/>
<sequence length="97" mass="11119">MKIFNNPNIAKVLEIYGKTNRKTTEKVSNAELPKDQLELSGAAKEFQIAMKAYKDLPEVREEKVNELKEKIQQGRYNISGKEIAEKIIEGIQIDKKI</sequence>
<evidence type="ECO:0000313" key="9">
    <source>
        <dbReference type="Proteomes" id="UP000465601"/>
    </source>
</evidence>
<dbReference type="SUPFAM" id="SSF101498">
    <property type="entry name" value="Anti-sigma factor FlgM"/>
    <property type="match status" value="1"/>
</dbReference>
<keyword evidence="4" id="KW-1005">Bacterial flagellum biogenesis</keyword>
<reference evidence="8 9" key="1">
    <citation type="submission" date="2019-10" db="EMBL/GenBank/DDBJ databases">
        <title>Alkaliphilus serpentinus sp. nov. and Alkaliphilus pronyensis sp. nov., two novel anaerobic alkaliphilic species isolated from the serpentinized-hosted hydrothermal field of the Prony Bay (New Caledonia).</title>
        <authorList>
            <person name="Postec A."/>
        </authorList>
    </citation>
    <scope>NUCLEOTIDE SEQUENCE [LARGE SCALE GENOMIC DNA]</scope>
    <source>
        <strain evidence="8 9">LacT</strain>
    </source>
</reference>
<evidence type="ECO:0000256" key="3">
    <source>
        <dbReference type="ARBA" id="ARBA00022491"/>
    </source>
</evidence>
<evidence type="ECO:0000256" key="6">
    <source>
        <dbReference type="ARBA" id="ARBA00023163"/>
    </source>
</evidence>
<comment type="caution">
    <text evidence="8">The sequence shown here is derived from an EMBL/GenBank/DDBJ whole genome shotgun (WGS) entry which is preliminary data.</text>
</comment>
<evidence type="ECO:0000256" key="4">
    <source>
        <dbReference type="ARBA" id="ARBA00022795"/>
    </source>
</evidence>
<dbReference type="InterPro" id="IPR035890">
    <property type="entry name" value="Anti-sigma-28_factor_FlgM_sf"/>
</dbReference>
<dbReference type="InterPro" id="IPR007412">
    <property type="entry name" value="FlgM"/>
</dbReference>
<dbReference type="EMBL" id="WBZB01000051">
    <property type="protein sequence ID" value="KAB3526649.1"/>
    <property type="molecule type" value="Genomic_DNA"/>
</dbReference>
<dbReference type="InterPro" id="IPR031316">
    <property type="entry name" value="FlgM_C"/>
</dbReference>
<dbReference type="Proteomes" id="UP000465601">
    <property type="component" value="Unassembled WGS sequence"/>
</dbReference>
<organism evidence="8 9">
    <name type="scientific">Alkaliphilus serpentinus</name>
    <dbReference type="NCBI Taxonomy" id="1482731"/>
    <lineage>
        <taxon>Bacteria</taxon>
        <taxon>Bacillati</taxon>
        <taxon>Bacillota</taxon>
        <taxon>Clostridia</taxon>
        <taxon>Peptostreptococcales</taxon>
        <taxon>Natronincolaceae</taxon>
        <taxon>Alkaliphilus</taxon>
    </lineage>
</organism>
<feature type="domain" description="Anti-sigma-28 factor FlgM C-terminal" evidence="7">
    <location>
        <begin position="35"/>
        <end position="89"/>
    </location>
</feature>
<evidence type="ECO:0000313" key="8">
    <source>
        <dbReference type="EMBL" id="KAB3526649.1"/>
    </source>
</evidence>
<dbReference type="AlphaFoldDB" id="A0A833MCU6"/>
<keyword evidence="8" id="KW-0282">Flagellum</keyword>
<evidence type="ECO:0000256" key="1">
    <source>
        <dbReference type="ARBA" id="ARBA00005322"/>
    </source>
</evidence>
<keyword evidence="3" id="KW-0678">Repressor</keyword>
<keyword evidence="8" id="KW-0969">Cilium</keyword>
<dbReference type="Gene3D" id="6.10.140.30">
    <property type="entry name" value="Anti-sigma-28 factor FlgM"/>
    <property type="match status" value="1"/>
</dbReference>
<dbReference type="OrthoDB" id="2112849at2"/>
<dbReference type="GO" id="GO:0044781">
    <property type="term" value="P:bacterial-type flagellum organization"/>
    <property type="evidence" value="ECO:0007669"/>
    <property type="project" value="UniProtKB-KW"/>
</dbReference>
<evidence type="ECO:0000256" key="5">
    <source>
        <dbReference type="ARBA" id="ARBA00023015"/>
    </source>
</evidence>
<dbReference type="Pfam" id="PF04316">
    <property type="entry name" value="FlgM"/>
    <property type="match status" value="1"/>
</dbReference>
<accession>A0A833MCU6</accession>